<sequence>MMVGVGDGGKVSLPKKAAHLVSDLTTALLNPISDSEHTMEKEKSHQESITEDDSEATIYGPDTSSFTAFLYSLLTSSESASCSNAENQNQFLADDTNESASQQGIGQSSKRKSLFSRGKQSLGRAIYQVAMSNGYNPVSDNKVDRNKRHDGSSQFGLEMGSLQPRVETVSQFCLPDISEPSLLLSEKARSSLHASLPVVVQGRKWMLLYSTWRHGISLSTLYRRSMLSPGFCLLVVGDRKGSVFGGLVEAPLRPTTKRKYQGGNNTFVFTNRSGLPTVFRPTGANRYFTLCSTDFLAMGGGGHFALYLDGDLLSGSSSVSETFGNPCLAQSEDFKVKEVELWSFSVPLYAETVSFWRTEAHEICR</sequence>
<dbReference type="EMBL" id="JABWDY010005916">
    <property type="protein sequence ID" value="KAF5204063.1"/>
    <property type="molecule type" value="Genomic_DNA"/>
</dbReference>
<dbReference type="OrthoDB" id="26679at2759"/>
<evidence type="ECO:0000256" key="3">
    <source>
        <dbReference type="ARBA" id="ARBA00023128"/>
    </source>
</evidence>
<proteinExistence type="inferred from homology"/>
<evidence type="ECO:0000313" key="7">
    <source>
        <dbReference type="EMBL" id="KAF5204063.1"/>
    </source>
</evidence>
<feature type="compositionally biased region" description="Polar residues" evidence="5">
    <location>
        <begin position="98"/>
        <end position="108"/>
    </location>
</feature>
<gene>
    <name evidence="7" type="ORF">FRX31_006349</name>
</gene>
<keyword evidence="3" id="KW-0496">Mitochondrion</keyword>
<evidence type="ECO:0000313" key="8">
    <source>
        <dbReference type="Proteomes" id="UP000554482"/>
    </source>
</evidence>
<evidence type="ECO:0000256" key="4">
    <source>
        <dbReference type="ARBA" id="ARBA00040604"/>
    </source>
</evidence>
<feature type="compositionally biased region" description="Basic and acidic residues" evidence="5">
    <location>
        <begin position="34"/>
        <end position="48"/>
    </location>
</feature>
<dbReference type="GO" id="GO:0005739">
    <property type="term" value="C:mitochondrion"/>
    <property type="evidence" value="ECO:0007669"/>
    <property type="project" value="UniProtKB-SubCell"/>
</dbReference>
<protein>
    <recommendedName>
        <fullName evidence="4">Oxidation resistance protein 1</fullName>
    </recommendedName>
</protein>
<dbReference type="InterPro" id="IPR006571">
    <property type="entry name" value="TLDc_dom"/>
</dbReference>
<evidence type="ECO:0000256" key="5">
    <source>
        <dbReference type="SAM" id="MobiDB-lite"/>
    </source>
</evidence>
<dbReference type="Pfam" id="PF07534">
    <property type="entry name" value="TLD"/>
    <property type="match status" value="1"/>
</dbReference>
<dbReference type="PANTHER" id="PTHR23354:SF62">
    <property type="entry name" value="MUSTARD, ISOFORM V"/>
    <property type="match status" value="1"/>
</dbReference>
<accession>A0A7J6X3T9</accession>
<dbReference type="SMART" id="SM00584">
    <property type="entry name" value="TLDc"/>
    <property type="match status" value="1"/>
</dbReference>
<comment type="caution">
    <text evidence="7">The sequence shown here is derived from an EMBL/GenBank/DDBJ whole genome shotgun (WGS) entry which is preliminary data.</text>
</comment>
<evidence type="ECO:0000256" key="2">
    <source>
        <dbReference type="ARBA" id="ARBA00009540"/>
    </source>
</evidence>
<dbReference type="PANTHER" id="PTHR23354">
    <property type="entry name" value="NUCLEOLAR PROTEIN 7/ESTROGEN RECEPTOR COACTIVATOR-RELATED"/>
    <property type="match status" value="1"/>
</dbReference>
<dbReference type="Proteomes" id="UP000554482">
    <property type="component" value="Unassembled WGS sequence"/>
</dbReference>
<evidence type="ECO:0000259" key="6">
    <source>
        <dbReference type="PROSITE" id="PS51886"/>
    </source>
</evidence>
<organism evidence="7 8">
    <name type="scientific">Thalictrum thalictroides</name>
    <name type="common">Rue-anemone</name>
    <name type="synonym">Anemone thalictroides</name>
    <dbReference type="NCBI Taxonomy" id="46969"/>
    <lineage>
        <taxon>Eukaryota</taxon>
        <taxon>Viridiplantae</taxon>
        <taxon>Streptophyta</taxon>
        <taxon>Embryophyta</taxon>
        <taxon>Tracheophyta</taxon>
        <taxon>Spermatophyta</taxon>
        <taxon>Magnoliopsida</taxon>
        <taxon>Ranunculales</taxon>
        <taxon>Ranunculaceae</taxon>
        <taxon>Thalictroideae</taxon>
        <taxon>Thalictrum</taxon>
    </lineage>
</organism>
<comment type="similarity">
    <text evidence="2">Belongs to the OXR1 family.</text>
</comment>
<name>A0A7J6X3T9_THATH</name>
<feature type="region of interest" description="Disordered" evidence="5">
    <location>
        <begin position="95"/>
        <end position="114"/>
    </location>
</feature>
<comment type="subcellular location">
    <subcellularLocation>
        <location evidence="1">Mitochondrion</location>
    </subcellularLocation>
</comment>
<dbReference type="PROSITE" id="PS51886">
    <property type="entry name" value="TLDC"/>
    <property type="match status" value="1"/>
</dbReference>
<reference evidence="7 8" key="1">
    <citation type="submission" date="2020-06" db="EMBL/GenBank/DDBJ databases">
        <title>Transcriptomic and genomic resources for Thalictrum thalictroides and T. hernandezii: Facilitating candidate gene discovery in an emerging model plant lineage.</title>
        <authorList>
            <person name="Arias T."/>
            <person name="Riano-Pachon D.M."/>
            <person name="Di Stilio V.S."/>
        </authorList>
    </citation>
    <scope>NUCLEOTIDE SEQUENCE [LARGE SCALE GENOMIC DNA]</scope>
    <source>
        <strain evidence="8">cv. WT478/WT964</strain>
        <tissue evidence="7">Leaves</tissue>
    </source>
</reference>
<evidence type="ECO:0000256" key="1">
    <source>
        <dbReference type="ARBA" id="ARBA00004173"/>
    </source>
</evidence>
<feature type="region of interest" description="Disordered" evidence="5">
    <location>
        <begin position="33"/>
        <end position="57"/>
    </location>
</feature>
<keyword evidence="8" id="KW-1185">Reference proteome</keyword>
<dbReference type="AlphaFoldDB" id="A0A7J6X3T9"/>
<feature type="domain" description="TLDc" evidence="6">
    <location>
        <begin position="182"/>
        <end position="345"/>
    </location>
</feature>